<comment type="caution">
    <text evidence="1">The sequence shown here is derived from an EMBL/GenBank/DDBJ whole genome shotgun (WGS) entry which is preliminary data.</text>
</comment>
<organism evidence="1 2">
    <name type="scientific">Guyanagaster necrorhizus</name>
    <dbReference type="NCBI Taxonomy" id="856835"/>
    <lineage>
        <taxon>Eukaryota</taxon>
        <taxon>Fungi</taxon>
        <taxon>Dikarya</taxon>
        <taxon>Basidiomycota</taxon>
        <taxon>Agaricomycotina</taxon>
        <taxon>Agaricomycetes</taxon>
        <taxon>Agaricomycetidae</taxon>
        <taxon>Agaricales</taxon>
        <taxon>Marasmiineae</taxon>
        <taxon>Physalacriaceae</taxon>
        <taxon>Guyanagaster</taxon>
    </lineage>
</organism>
<gene>
    <name evidence="1" type="ORF">BT62DRAFT_832584</name>
</gene>
<protein>
    <submittedName>
        <fullName evidence="1">Uncharacterized protein</fullName>
    </submittedName>
</protein>
<dbReference type="GO" id="GO:0003676">
    <property type="term" value="F:nucleic acid binding"/>
    <property type="evidence" value="ECO:0007669"/>
    <property type="project" value="InterPro"/>
</dbReference>
<keyword evidence="2" id="KW-1185">Reference proteome</keyword>
<dbReference type="InterPro" id="IPR012337">
    <property type="entry name" value="RNaseH-like_sf"/>
</dbReference>
<reference evidence="1" key="1">
    <citation type="submission" date="2020-11" db="EMBL/GenBank/DDBJ databases">
        <title>Adaptations for nitrogen fixation in a non-lichenized fungal sporocarp promotes dispersal by wood-feeding termites.</title>
        <authorList>
            <consortium name="DOE Joint Genome Institute"/>
            <person name="Koch R.A."/>
            <person name="Yoon G."/>
            <person name="Arayal U."/>
            <person name="Lail K."/>
            <person name="Amirebrahimi M."/>
            <person name="Labutti K."/>
            <person name="Lipzen A."/>
            <person name="Riley R."/>
            <person name="Barry K."/>
            <person name="Henrissat B."/>
            <person name="Grigoriev I.V."/>
            <person name="Herr J.R."/>
            <person name="Aime M.C."/>
        </authorList>
    </citation>
    <scope>NUCLEOTIDE SEQUENCE</scope>
    <source>
        <strain evidence="1">MCA 3950</strain>
    </source>
</reference>
<dbReference type="OrthoDB" id="2713924at2759"/>
<dbReference type="EMBL" id="MU250523">
    <property type="protein sequence ID" value="KAG7453161.1"/>
    <property type="molecule type" value="Genomic_DNA"/>
</dbReference>
<feature type="non-terminal residue" evidence="1">
    <location>
        <position position="55"/>
    </location>
</feature>
<dbReference type="Proteomes" id="UP000812287">
    <property type="component" value="Unassembled WGS sequence"/>
</dbReference>
<dbReference type="AlphaFoldDB" id="A0A9P7W892"/>
<dbReference type="Gene3D" id="3.30.420.10">
    <property type="entry name" value="Ribonuclease H-like superfamily/Ribonuclease H"/>
    <property type="match status" value="1"/>
</dbReference>
<sequence>VGIYHTDNSELKSNEMTTWLKFHSIQQQFTAPYRSAYIGQVKRQHHTLINKACAM</sequence>
<feature type="non-terminal residue" evidence="1">
    <location>
        <position position="1"/>
    </location>
</feature>
<evidence type="ECO:0000313" key="2">
    <source>
        <dbReference type="Proteomes" id="UP000812287"/>
    </source>
</evidence>
<proteinExistence type="predicted"/>
<dbReference type="RefSeq" id="XP_043046661.1">
    <property type="nucleotide sequence ID" value="XM_043182408.1"/>
</dbReference>
<evidence type="ECO:0000313" key="1">
    <source>
        <dbReference type="EMBL" id="KAG7453161.1"/>
    </source>
</evidence>
<accession>A0A9P7W892</accession>
<name>A0A9P7W892_9AGAR</name>
<dbReference type="GeneID" id="66104705"/>
<dbReference type="InterPro" id="IPR036397">
    <property type="entry name" value="RNaseH_sf"/>
</dbReference>
<dbReference type="SUPFAM" id="SSF53098">
    <property type="entry name" value="Ribonuclease H-like"/>
    <property type="match status" value="1"/>
</dbReference>